<keyword evidence="4" id="KW-0677">Repeat</keyword>
<dbReference type="InterPro" id="IPR039199">
    <property type="entry name" value="FAM91"/>
</dbReference>
<dbReference type="PROSITE" id="PS50294">
    <property type="entry name" value="WD_REPEATS_REGION"/>
    <property type="match status" value="2"/>
</dbReference>
<dbReference type="PANTHER" id="PTHR28441:SF2">
    <property type="entry name" value="PROTEIN FAM91A1"/>
    <property type="match status" value="1"/>
</dbReference>
<evidence type="ECO:0000256" key="1">
    <source>
        <dbReference type="ARBA" id="ARBA00010319"/>
    </source>
</evidence>
<sequence length="1461" mass="167510">MSSQLDEHYIRTNVEWSQLPADVKQKCGWNTEKEYDKAVFAFSIKHQLRYKGNLVRKVHKDSRKYYDELLRYSREHLMIFPYHLSEIYVKGLRMTSFSYYIDIISDLILQEKSYDTLPNFTAADCLRLLGIGRNQYIELINQSRTILQAAKKKMFLNLSNWKTPASIRHLLPSQPVDSVRIQPWWVISLGCVTDDDVKQCTSEEKLIIDYLIDERSSKLAGELNYDAVHSLYRKGLIYLDVPVSEDDFIQVPPLGSGFVMNRIVGDYFEVLLYKLFVSTDEHTNVGELSRILTLDIELVKQTMSMFLRLGFARKKNLDNDYGIIHTSWKHFSTTSGLQSPPPPKELKLTSPVLDKRVSEWKKDLELDTSFIEDDTTSINFNDEVKSLSSPTSATTPDHLSASMISSTLKQKRIGFLFDSSLTAFLMMGNLSPNLKTHAVTMFEVGKLADEILGSFLQELERISPISQSSMKSPDDENQGEGEADRYFLHARVLYQTISFLRLNNDLFDEENGGLGVDLLRYESLSSLDSTTRQRLIERNYHILISMAPVSAETFYSPFNSIDFLGPFLQEMNSVWMKLFIYSVTQSGPASLLLPKGYRLNVLPDCLKVFDKFLVTTWNHEPTYISNVNILLSINEALLHSAVLLQGFYYGNSNDFKEEYQQIRHIPFPFEHAEKHSGLGKLASSVDLKNTCGYVSMLTLSSNDSEEVLLDIRFGIPLFDEKISETIRSGIVKHKLCSKDKAQERLKSIRALSISLVAFVERFQDDVVYADQQSTSALKCPICQRIFSDPVITQCSHTFCRRCISMTVQCPFDQQIVQSFVSNQIIAEQIDALLVWCKYAFKKFPMSSNDTKNERDEYGCPVKIALKRKKEHEDECPYRFVSCPNACSLNNLRQKDLYNHLHTCSNRQTTTANVNSPVNHEHLQLLQQELISKMSQIDFLVNTCKQLTSTVALMRNEIDTLKVNQEALCSRNDLLLSELMKTKQTSPIPTTIDEQESIRTDDSDDDQDLPSVILRCNGTFTGHNDTVWCLYALHDVLLSGSSDKTVKVWNLCETPYTNLATLHGHHDAVLSLTVKERTVFSGGGDNSIFVWNLDDYNQTTSFVAHTDPVCSLAQYNNHLYSSSNKCLKIWDIETLQLVNEIATDTRNGWLRVLMQKDKCIYAGCRRGIKVFDVTTQQISFEFELPTSDSIYSLAHSDTLLFSGASSGKIYVWDIRANRCLDTTCQHDATVHGLCIRSADKFNQTNLISASSDKTIRVWNVERFEQVQYDDRHEAEVTALHANARHIMSGATDAKIKVWDCITSSHISKRWVNFVLSRSKTTPSIIPKAAEDIKEAAKEHVRELRREFDKPVKFSTSRAKYWDTADSIVFNRHIGKFTRPVLIVTILINMYYWGYYREENDIDDMLSMEPWQIFPRLNLEYLKTAERQYREAGLDTSQIEIKKKMIQDIFQPQLNNEVRLKSK</sequence>
<evidence type="ECO:0000256" key="5">
    <source>
        <dbReference type="ARBA" id="ARBA00022771"/>
    </source>
</evidence>
<feature type="domain" description="TRAF-type" evidence="11">
    <location>
        <begin position="871"/>
        <end position="909"/>
    </location>
</feature>
<evidence type="ECO:0000256" key="6">
    <source>
        <dbReference type="ARBA" id="ARBA00022833"/>
    </source>
</evidence>
<feature type="repeat" description="WD" evidence="8">
    <location>
        <begin position="1019"/>
        <end position="1050"/>
    </location>
</feature>
<reference evidence="12" key="1">
    <citation type="submission" date="2021-02" db="EMBL/GenBank/DDBJ databases">
        <authorList>
            <person name="Nowell W R."/>
        </authorList>
    </citation>
    <scope>NUCLEOTIDE SEQUENCE</scope>
</reference>
<dbReference type="Pfam" id="PF14648">
    <property type="entry name" value="FAM91_C"/>
    <property type="match status" value="1"/>
</dbReference>
<evidence type="ECO:0000256" key="2">
    <source>
        <dbReference type="ARBA" id="ARBA00022574"/>
    </source>
</evidence>
<dbReference type="PROSITE" id="PS50089">
    <property type="entry name" value="ZF_RING_2"/>
    <property type="match status" value="1"/>
</dbReference>
<gene>
    <name evidence="13" type="ORF">EDS130_LOCUS16430</name>
    <name evidence="12" type="ORF">XAT740_LOCUS7685</name>
</gene>
<feature type="repeat" description="WD" evidence="8">
    <location>
        <begin position="1061"/>
        <end position="1100"/>
    </location>
</feature>
<evidence type="ECO:0000256" key="4">
    <source>
        <dbReference type="ARBA" id="ARBA00022737"/>
    </source>
</evidence>
<dbReference type="InterPro" id="IPR017907">
    <property type="entry name" value="Znf_RING_CS"/>
</dbReference>
<dbReference type="GO" id="GO:0008270">
    <property type="term" value="F:zinc ion binding"/>
    <property type="evidence" value="ECO:0007669"/>
    <property type="project" value="UniProtKB-KW"/>
</dbReference>
<dbReference type="SMART" id="SM00184">
    <property type="entry name" value="RING"/>
    <property type="match status" value="1"/>
</dbReference>
<dbReference type="CDD" id="cd00200">
    <property type="entry name" value="WD40"/>
    <property type="match status" value="1"/>
</dbReference>
<dbReference type="PROSITE" id="PS50145">
    <property type="entry name" value="ZF_TRAF"/>
    <property type="match status" value="1"/>
</dbReference>
<dbReference type="InterPro" id="IPR029160">
    <property type="entry name" value="UQCC4"/>
</dbReference>
<dbReference type="EMBL" id="CAJNOJ010000071">
    <property type="protein sequence ID" value="CAF1031364.1"/>
    <property type="molecule type" value="Genomic_DNA"/>
</dbReference>
<dbReference type="Gene3D" id="3.30.40.10">
    <property type="entry name" value="Zinc/RING finger domain, C3HC4 (zinc finger)"/>
    <property type="match status" value="2"/>
</dbReference>
<feature type="domain" description="RING-type" evidence="10">
    <location>
        <begin position="779"/>
        <end position="813"/>
    </location>
</feature>
<feature type="zinc finger region" description="TRAF-type" evidence="7">
    <location>
        <begin position="871"/>
        <end position="909"/>
    </location>
</feature>
<dbReference type="InterPro" id="IPR015943">
    <property type="entry name" value="WD40/YVTN_repeat-like_dom_sf"/>
</dbReference>
<dbReference type="Pfam" id="PF13445">
    <property type="entry name" value="zf-RING_UBOX"/>
    <property type="match status" value="1"/>
</dbReference>
<dbReference type="InterPro" id="IPR028091">
    <property type="entry name" value="FAM91_N_dom"/>
</dbReference>
<dbReference type="Pfam" id="PF14647">
    <property type="entry name" value="FAM91_N"/>
    <property type="match status" value="1"/>
</dbReference>
<evidence type="ECO:0000256" key="3">
    <source>
        <dbReference type="ARBA" id="ARBA00022723"/>
    </source>
</evidence>
<dbReference type="InterPro" id="IPR001293">
    <property type="entry name" value="Znf_TRAF"/>
</dbReference>
<dbReference type="InterPro" id="IPR019775">
    <property type="entry name" value="WD40_repeat_CS"/>
</dbReference>
<evidence type="ECO:0000256" key="8">
    <source>
        <dbReference type="PROSITE-ProRule" id="PRU00221"/>
    </source>
</evidence>
<name>A0A813Z7C1_ADIRI</name>
<protein>
    <submittedName>
        <fullName evidence="12">Uncharacterized protein</fullName>
    </submittedName>
</protein>
<dbReference type="Pfam" id="PF15013">
    <property type="entry name" value="CCSMST1"/>
    <property type="match status" value="1"/>
</dbReference>
<dbReference type="InterPro" id="IPR028097">
    <property type="entry name" value="FAM91_C_dom"/>
</dbReference>
<dbReference type="SMART" id="SM00320">
    <property type="entry name" value="WD40"/>
    <property type="match status" value="6"/>
</dbReference>
<dbReference type="SUPFAM" id="SSF49599">
    <property type="entry name" value="TRAF domain-like"/>
    <property type="match status" value="1"/>
</dbReference>
<dbReference type="InterPro" id="IPR027370">
    <property type="entry name" value="Znf-RING_euk"/>
</dbReference>
<feature type="repeat" description="WD" evidence="8">
    <location>
        <begin position="1268"/>
        <end position="1307"/>
    </location>
</feature>
<evidence type="ECO:0000256" key="7">
    <source>
        <dbReference type="PROSITE-ProRule" id="PRU00207"/>
    </source>
</evidence>
<dbReference type="InterPro" id="IPR013083">
    <property type="entry name" value="Znf_RING/FYVE/PHD"/>
</dbReference>
<dbReference type="InterPro" id="IPR036322">
    <property type="entry name" value="WD40_repeat_dom_sf"/>
</dbReference>
<dbReference type="SUPFAM" id="SSF50978">
    <property type="entry name" value="WD40 repeat-like"/>
    <property type="match status" value="1"/>
</dbReference>
<evidence type="ECO:0000313" key="13">
    <source>
        <dbReference type="EMBL" id="CAF1031364.1"/>
    </source>
</evidence>
<dbReference type="OrthoDB" id="275996at2759"/>
<keyword evidence="6 7" id="KW-0862">Zinc</keyword>
<feature type="region of interest" description="Disordered" evidence="9">
    <location>
        <begin position="984"/>
        <end position="1005"/>
    </location>
</feature>
<dbReference type="PRINTS" id="PR00320">
    <property type="entry name" value="GPROTEINBRPT"/>
</dbReference>
<proteinExistence type="inferred from homology"/>
<evidence type="ECO:0000259" key="10">
    <source>
        <dbReference type="PROSITE" id="PS50089"/>
    </source>
</evidence>
<comment type="caution">
    <text evidence="12">The sequence shown here is derived from an EMBL/GenBank/DDBJ whole genome shotgun (WGS) entry which is preliminary data.</text>
</comment>
<dbReference type="SUPFAM" id="SSF57850">
    <property type="entry name" value="RING/U-box"/>
    <property type="match status" value="1"/>
</dbReference>
<evidence type="ECO:0000313" key="12">
    <source>
        <dbReference type="EMBL" id="CAF0894393.1"/>
    </source>
</evidence>
<dbReference type="PANTHER" id="PTHR28441">
    <property type="entry name" value="PROTEIN FAM91A1"/>
    <property type="match status" value="1"/>
</dbReference>
<organism evidence="12 14">
    <name type="scientific">Adineta ricciae</name>
    <name type="common">Rotifer</name>
    <dbReference type="NCBI Taxonomy" id="249248"/>
    <lineage>
        <taxon>Eukaryota</taxon>
        <taxon>Metazoa</taxon>
        <taxon>Spiralia</taxon>
        <taxon>Gnathifera</taxon>
        <taxon>Rotifera</taxon>
        <taxon>Eurotatoria</taxon>
        <taxon>Bdelloidea</taxon>
        <taxon>Adinetida</taxon>
        <taxon>Adinetidae</taxon>
        <taxon>Adineta</taxon>
    </lineage>
</organism>
<keyword evidence="3 7" id="KW-0479">Metal-binding</keyword>
<dbReference type="PROSITE" id="PS00518">
    <property type="entry name" value="ZF_RING_1"/>
    <property type="match status" value="1"/>
</dbReference>
<evidence type="ECO:0000313" key="14">
    <source>
        <dbReference type="Proteomes" id="UP000663828"/>
    </source>
</evidence>
<keyword evidence="5 7" id="KW-0863">Zinc-finger</keyword>
<evidence type="ECO:0000256" key="9">
    <source>
        <dbReference type="SAM" id="MobiDB-lite"/>
    </source>
</evidence>
<dbReference type="InterPro" id="IPR001841">
    <property type="entry name" value="Znf_RING"/>
</dbReference>
<dbReference type="Proteomes" id="UP000663828">
    <property type="component" value="Unassembled WGS sequence"/>
</dbReference>
<comment type="similarity">
    <text evidence="1">Belongs to the FAM91 family.</text>
</comment>
<dbReference type="PROSITE" id="PS00678">
    <property type="entry name" value="WD_REPEATS_1"/>
    <property type="match status" value="3"/>
</dbReference>
<dbReference type="Proteomes" id="UP000663852">
    <property type="component" value="Unassembled WGS sequence"/>
</dbReference>
<dbReference type="Gene3D" id="2.130.10.10">
    <property type="entry name" value="YVTN repeat-like/Quinoprotein amine dehydrogenase"/>
    <property type="match status" value="2"/>
</dbReference>
<feature type="repeat" description="WD" evidence="8">
    <location>
        <begin position="1245"/>
        <end position="1267"/>
    </location>
</feature>
<evidence type="ECO:0000259" key="11">
    <source>
        <dbReference type="PROSITE" id="PS50145"/>
    </source>
</evidence>
<dbReference type="PROSITE" id="PS50082">
    <property type="entry name" value="WD_REPEATS_2"/>
    <property type="match status" value="4"/>
</dbReference>
<keyword evidence="14" id="KW-1185">Reference proteome</keyword>
<dbReference type="EMBL" id="CAJNOR010000372">
    <property type="protein sequence ID" value="CAF0894393.1"/>
    <property type="molecule type" value="Genomic_DNA"/>
</dbReference>
<accession>A0A813Z7C1</accession>
<keyword evidence="2 8" id="KW-0853">WD repeat</keyword>
<dbReference type="InterPro" id="IPR020472">
    <property type="entry name" value="WD40_PAC1"/>
</dbReference>
<dbReference type="InterPro" id="IPR001680">
    <property type="entry name" value="WD40_rpt"/>
</dbReference>
<dbReference type="Pfam" id="PF00400">
    <property type="entry name" value="WD40"/>
    <property type="match status" value="5"/>
</dbReference>